<keyword evidence="2" id="KW-1133">Transmembrane helix</keyword>
<gene>
    <name evidence="4" type="ORF">FHX37_3153</name>
</gene>
<feature type="transmembrane region" description="Helical" evidence="2">
    <location>
        <begin position="390"/>
        <end position="419"/>
    </location>
</feature>
<name>A0A543NMW8_9ACTN</name>
<evidence type="ECO:0000259" key="3">
    <source>
        <dbReference type="Pfam" id="PF03703"/>
    </source>
</evidence>
<dbReference type="InterPro" id="IPR005182">
    <property type="entry name" value="YdbS-like_PH"/>
</dbReference>
<keyword evidence="5" id="KW-1185">Reference proteome</keyword>
<dbReference type="RefSeq" id="WP_246062310.1">
    <property type="nucleotide sequence ID" value="NZ_VFQC01000001.1"/>
</dbReference>
<evidence type="ECO:0000256" key="2">
    <source>
        <dbReference type="SAM" id="Phobius"/>
    </source>
</evidence>
<dbReference type="Pfam" id="PF03703">
    <property type="entry name" value="bPH_2"/>
    <property type="match status" value="3"/>
</dbReference>
<organism evidence="4 5">
    <name type="scientific">Haloactinospora alba</name>
    <dbReference type="NCBI Taxonomy" id="405555"/>
    <lineage>
        <taxon>Bacteria</taxon>
        <taxon>Bacillati</taxon>
        <taxon>Actinomycetota</taxon>
        <taxon>Actinomycetes</taxon>
        <taxon>Streptosporangiales</taxon>
        <taxon>Nocardiopsidaceae</taxon>
        <taxon>Haloactinospora</taxon>
    </lineage>
</organism>
<dbReference type="AlphaFoldDB" id="A0A543NMW8"/>
<feature type="domain" description="YdbS-like PH" evidence="3">
    <location>
        <begin position="287"/>
        <end position="365"/>
    </location>
</feature>
<dbReference type="Proteomes" id="UP000317422">
    <property type="component" value="Unassembled WGS sequence"/>
</dbReference>
<keyword evidence="2" id="KW-0472">Membrane</keyword>
<evidence type="ECO:0000313" key="4">
    <source>
        <dbReference type="EMBL" id="TQN33154.1"/>
    </source>
</evidence>
<feature type="region of interest" description="Disordered" evidence="1">
    <location>
        <begin position="1"/>
        <end position="228"/>
    </location>
</feature>
<comment type="caution">
    <text evidence="4">The sequence shown here is derived from an EMBL/GenBank/DDBJ whole genome shotgun (WGS) entry which is preliminary data.</text>
</comment>
<keyword evidence="2" id="KW-0812">Transmembrane</keyword>
<dbReference type="PANTHER" id="PTHR34473">
    <property type="entry name" value="UPF0699 TRANSMEMBRANE PROTEIN YDBS"/>
    <property type="match status" value="1"/>
</dbReference>
<feature type="transmembrane region" description="Helical" evidence="2">
    <location>
        <begin position="267"/>
        <end position="285"/>
    </location>
</feature>
<sequence>MTGTNGDQTPPQPPGRPGDDGTLPPEPGNGRAWFDDALGNDDAVGNGASAPQEHQDGELPPLREVTAPTDTNAAEQVAPPSAEEWRGSAVDPEGAAGDIQPHPWPVTPLWSHTLADWEPPTRDRRPSVGAEESTAWGDAPTSPELSQQRSGEHGVPRMVPPAGHAPVEGQGGTGAPGEEWSATPEADDTDGWHPPQERVSFLPPAASEPAAEEEPSAAPPPSPQPAVDVTRGVHRLHWVTVPVRALMAIVVFLAIPGTVLVRFSLSWTLLLALVVALGAVGYGLVSWWRATFEVRGDHLLIDSGLLLRTSREIPLSRLQAVDVVRPLLAQVLGLAELRIELAGGDAGEARLRYLSRGAAERLRASLLAHAAGLSGTAAEAPERPFYRLPFLLLLGGLVFRLPVLGAAVLLCLLLVIGAAFGEAGVLGGAVPLLLGLLRGFVGPLLRYTDFYASLSPDGVRLRYGIFQARKQTVPPGRVQAVRLVEPILWRSLGIVRVEANVAGYVGERQMDSSTLLPVVPRRLAFALVDELFPGADAARVALRPAQWNPSGISALGLDGDLFVARHGFLCHTLDIVPHARVQSVRLVARLWDRFRGVATVQADVPPGPIQARASGRRPWGARHAVERVVERGHAARMASAGPERWATRSSGPEPSE</sequence>
<feature type="compositionally biased region" description="Polar residues" evidence="1">
    <location>
        <begin position="647"/>
        <end position="656"/>
    </location>
</feature>
<proteinExistence type="predicted"/>
<feature type="domain" description="YdbS-like PH" evidence="3">
    <location>
        <begin position="558"/>
        <end position="608"/>
    </location>
</feature>
<dbReference type="EMBL" id="VFQC01000001">
    <property type="protein sequence ID" value="TQN33154.1"/>
    <property type="molecule type" value="Genomic_DNA"/>
</dbReference>
<dbReference type="PANTHER" id="PTHR34473:SF2">
    <property type="entry name" value="UPF0699 TRANSMEMBRANE PROTEIN YDBT"/>
    <property type="match status" value="1"/>
</dbReference>
<protein>
    <submittedName>
        <fullName evidence="4">Putative membrane protein YdbT with pleckstrin-like domain</fullName>
    </submittedName>
</protein>
<feature type="transmembrane region" description="Helical" evidence="2">
    <location>
        <begin position="241"/>
        <end position="261"/>
    </location>
</feature>
<evidence type="ECO:0000313" key="5">
    <source>
        <dbReference type="Proteomes" id="UP000317422"/>
    </source>
</evidence>
<feature type="domain" description="YdbS-like PH" evidence="3">
    <location>
        <begin position="455"/>
        <end position="524"/>
    </location>
</feature>
<reference evidence="4 5" key="1">
    <citation type="submission" date="2019-06" db="EMBL/GenBank/DDBJ databases">
        <title>Sequencing the genomes of 1000 actinobacteria strains.</title>
        <authorList>
            <person name="Klenk H.-P."/>
        </authorList>
    </citation>
    <scope>NUCLEOTIDE SEQUENCE [LARGE SCALE GENOMIC DNA]</scope>
    <source>
        <strain evidence="4 5">DSM 45015</strain>
    </source>
</reference>
<feature type="transmembrane region" description="Helical" evidence="2">
    <location>
        <begin position="425"/>
        <end position="445"/>
    </location>
</feature>
<feature type="region of interest" description="Disordered" evidence="1">
    <location>
        <begin position="630"/>
        <end position="656"/>
    </location>
</feature>
<evidence type="ECO:0000256" key="1">
    <source>
        <dbReference type="SAM" id="MobiDB-lite"/>
    </source>
</evidence>
<accession>A0A543NMW8</accession>